<sequence length="286" mass="31949">MSKVETTRNARLASIVIVFYDYALSLDFQIDLIWRSEWHFLKVVFLINRYYVLAAGILLTNALSVFFSSNLSSKVGLNYVLWEAWTGLIGCVLAEIILQMRISALYLRNKRIVYPMVASFLASSTASATIMGIYLRGIDAFPIDIPGGQICYSNHSPHLYAFWIPILSFECLLCALALAHGYQDYRDSLRGFGSRLIGALDTPKLSEILVRDSITYFFSIGAVYMACLIVWIVDQNALIEAPAGFSIAMSSVLVCRLILNLREANANQAFKYSLYIPTSNGIVVSD</sequence>
<feature type="transmembrane region" description="Helical" evidence="1">
    <location>
        <begin position="239"/>
        <end position="259"/>
    </location>
</feature>
<organism evidence="3 4">
    <name type="scientific">Gymnopilus junonius</name>
    <name type="common">Spectacular rustgill mushroom</name>
    <name type="synonym">Gymnopilus spectabilis subsp. junonius</name>
    <dbReference type="NCBI Taxonomy" id="109634"/>
    <lineage>
        <taxon>Eukaryota</taxon>
        <taxon>Fungi</taxon>
        <taxon>Dikarya</taxon>
        <taxon>Basidiomycota</taxon>
        <taxon>Agaricomycotina</taxon>
        <taxon>Agaricomycetes</taxon>
        <taxon>Agaricomycetidae</taxon>
        <taxon>Agaricales</taxon>
        <taxon>Agaricineae</taxon>
        <taxon>Hymenogastraceae</taxon>
        <taxon>Gymnopilus</taxon>
    </lineage>
</organism>
<keyword evidence="1" id="KW-1133">Transmembrane helix</keyword>
<proteinExistence type="predicted"/>
<gene>
    <name evidence="3" type="ORF">CPB84DRAFT_1776389</name>
</gene>
<feature type="transmembrane region" description="Helical" evidence="1">
    <location>
        <begin position="214"/>
        <end position="233"/>
    </location>
</feature>
<name>A0A9P5NMM5_GYMJU</name>
<protein>
    <recommendedName>
        <fullName evidence="2">DUF6533 domain-containing protein</fullName>
    </recommendedName>
</protein>
<keyword evidence="4" id="KW-1185">Reference proteome</keyword>
<accession>A0A9P5NMM5</accession>
<reference evidence="3" key="1">
    <citation type="submission" date="2020-11" db="EMBL/GenBank/DDBJ databases">
        <authorList>
            <consortium name="DOE Joint Genome Institute"/>
            <person name="Ahrendt S."/>
            <person name="Riley R."/>
            <person name="Andreopoulos W."/>
            <person name="LaButti K."/>
            <person name="Pangilinan J."/>
            <person name="Ruiz-duenas F.J."/>
            <person name="Barrasa J.M."/>
            <person name="Sanchez-Garcia M."/>
            <person name="Camarero S."/>
            <person name="Miyauchi S."/>
            <person name="Serrano A."/>
            <person name="Linde D."/>
            <person name="Babiker R."/>
            <person name="Drula E."/>
            <person name="Ayuso-Fernandez I."/>
            <person name="Pacheco R."/>
            <person name="Padilla G."/>
            <person name="Ferreira P."/>
            <person name="Barriuso J."/>
            <person name="Kellner H."/>
            <person name="Castanera R."/>
            <person name="Alfaro M."/>
            <person name="Ramirez L."/>
            <person name="Pisabarro A.G."/>
            <person name="Kuo A."/>
            <person name="Tritt A."/>
            <person name="Lipzen A."/>
            <person name="He G."/>
            <person name="Yan M."/>
            <person name="Ng V."/>
            <person name="Cullen D."/>
            <person name="Martin F."/>
            <person name="Rosso M.-N."/>
            <person name="Henrissat B."/>
            <person name="Hibbett D."/>
            <person name="Martinez A.T."/>
            <person name="Grigoriev I.V."/>
        </authorList>
    </citation>
    <scope>NUCLEOTIDE SEQUENCE</scope>
    <source>
        <strain evidence="3">AH 44721</strain>
    </source>
</reference>
<comment type="caution">
    <text evidence="3">The sequence shown here is derived from an EMBL/GenBank/DDBJ whole genome shotgun (WGS) entry which is preliminary data.</text>
</comment>
<dbReference type="Pfam" id="PF20151">
    <property type="entry name" value="DUF6533"/>
    <property type="match status" value="1"/>
</dbReference>
<feature type="transmembrane region" description="Helical" evidence="1">
    <location>
        <begin position="79"/>
        <end position="100"/>
    </location>
</feature>
<feature type="transmembrane region" description="Helical" evidence="1">
    <location>
        <begin position="46"/>
        <end position="67"/>
    </location>
</feature>
<dbReference type="AlphaFoldDB" id="A0A9P5NMM5"/>
<dbReference type="EMBL" id="JADNYJ010000037">
    <property type="protein sequence ID" value="KAF8902285.1"/>
    <property type="molecule type" value="Genomic_DNA"/>
</dbReference>
<feature type="domain" description="DUF6533" evidence="2">
    <location>
        <begin position="12"/>
        <end position="53"/>
    </location>
</feature>
<feature type="transmembrane region" description="Helical" evidence="1">
    <location>
        <begin position="112"/>
        <end position="135"/>
    </location>
</feature>
<keyword evidence="1" id="KW-0472">Membrane</keyword>
<feature type="transmembrane region" description="Helical" evidence="1">
    <location>
        <begin position="162"/>
        <end position="182"/>
    </location>
</feature>
<evidence type="ECO:0000259" key="2">
    <source>
        <dbReference type="Pfam" id="PF20151"/>
    </source>
</evidence>
<keyword evidence="1" id="KW-0812">Transmembrane</keyword>
<evidence type="ECO:0000313" key="4">
    <source>
        <dbReference type="Proteomes" id="UP000724874"/>
    </source>
</evidence>
<evidence type="ECO:0000256" key="1">
    <source>
        <dbReference type="SAM" id="Phobius"/>
    </source>
</evidence>
<dbReference type="Proteomes" id="UP000724874">
    <property type="component" value="Unassembled WGS sequence"/>
</dbReference>
<evidence type="ECO:0000313" key="3">
    <source>
        <dbReference type="EMBL" id="KAF8902285.1"/>
    </source>
</evidence>
<dbReference type="OrthoDB" id="3349377at2759"/>
<dbReference type="InterPro" id="IPR045340">
    <property type="entry name" value="DUF6533"/>
</dbReference>